<feature type="compositionally biased region" description="Polar residues" evidence="1">
    <location>
        <begin position="174"/>
        <end position="185"/>
    </location>
</feature>
<reference evidence="2 3" key="1">
    <citation type="submission" date="2019-09" db="EMBL/GenBank/DDBJ databases">
        <authorList>
            <person name="Brejova B."/>
        </authorList>
    </citation>
    <scope>NUCLEOTIDE SEQUENCE [LARGE SCALE GENOMIC DNA]</scope>
</reference>
<sequence>MTANLSTAQASPRTSNQDSLYSETNSVTATVASGVFSASSSVSSITQNPPANCSLVSLSTTTDIPNIGAPPATSSFWASHPSSFETICKIMNVQPHLLIIPCPHAKHFSQTRLIDYQAFCKLVEIDPDRVLSKMLYVRVESRYFDTFFVNIETKTQPVNSNKEPQQKDQEKALSSETISVDSKLTDSSSTQISQVIENILDPSEELVEPTSFNSTLSNSISKPKEYGQSSLVQPTMSSIPQNLTSYHEFCKSFGSLDSSKVSTFQHFLSFNSSSSSNSLPLAFLEHIISKPETPTYNQFCQSNSHLEMDSLSTMKSYIVSLVTDSQDFFEPTGLAALDQNDKSEAKISSEKLASDTNDAKGITEQRKRKFSEIQTPLE</sequence>
<name>A0A5E8C4V8_9ASCO</name>
<feature type="compositionally biased region" description="Basic and acidic residues" evidence="1">
    <location>
        <begin position="164"/>
        <end position="173"/>
    </location>
</feature>
<evidence type="ECO:0000256" key="1">
    <source>
        <dbReference type="SAM" id="MobiDB-lite"/>
    </source>
</evidence>
<organism evidence="2 3">
    <name type="scientific">Magnusiomyces paraingens</name>
    <dbReference type="NCBI Taxonomy" id="2606893"/>
    <lineage>
        <taxon>Eukaryota</taxon>
        <taxon>Fungi</taxon>
        <taxon>Dikarya</taxon>
        <taxon>Ascomycota</taxon>
        <taxon>Saccharomycotina</taxon>
        <taxon>Dipodascomycetes</taxon>
        <taxon>Dipodascales</taxon>
        <taxon>Dipodascaceae</taxon>
        <taxon>Magnusiomyces</taxon>
    </lineage>
</organism>
<dbReference type="GeneID" id="43583698"/>
<keyword evidence="3" id="KW-1185">Reference proteome</keyword>
<gene>
    <name evidence="2" type="ORF">SAPINGB_P004883</name>
</gene>
<feature type="region of interest" description="Disordered" evidence="1">
    <location>
        <begin position="340"/>
        <end position="378"/>
    </location>
</feature>
<dbReference type="EMBL" id="CABVLU010000004">
    <property type="protein sequence ID" value="VVT56186.1"/>
    <property type="molecule type" value="Genomic_DNA"/>
</dbReference>
<feature type="region of interest" description="Disordered" evidence="1">
    <location>
        <begin position="1"/>
        <end position="21"/>
    </location>
</feature>
<dbReference type="RefSeq" id="XP_031855489.1">
    <property type="nucleotide sequence ID" value="XM_031999598.1"/>
</dbReference>
<dbReference type="Proteomes" id="UP000398389">
    <property type="component" value="Unassembled WGS sequence"/>
</dbReference>
<evidence type="ECO:0000313" key="2">
    <source>
        <dbReference type="EMBL" id="VVT56186.1"/>
    </source>
</evidence>
<proteinExistence type="predicted"/>
<feature type="region of interest" description="Disordered" evidence="1">
    <location>
        <begin position="157"/>
        <end position="185"/>
    </location>
</feature>
<feature type="compositionally biased region" description="Basic and acidic residues" evidence="1">
    <location>
        <begin position="340"/>
        <end position="365"/>
    </location>
</feature>
<accession>A0A5E8C4V8</accession>
<dbReference type="AlphaFoldDB" id="A0A5E8C4V8"/>
<protein>
    <submittedName>
        <fullName evidence="2">Uncharacterized protein</fullName>
    </submittedName>
</protein>
<evidence type="ECO:0000313" key="3">
    <source>
        <dbReference type="Proteomes" id="UP000398389"/>
    </source>
</evidence>